<dbReference type="EMBL" id="BAAALT010000046">
    <property type="protein sequence ID" value="GAA1796956.1"/>
    <property type="molecule type" value="Genomic_DNA"/>
</dbReference>
<comment type="caution">
    <text evidence="2">The sequence shown here is derived from an EMBL/GenBank/DDBJ whole genome shotgun (WGS) entry which is preliminary data.</text>
</comment>
<keyword evidence="1" id="KW-0732">Signal</keyword>
<keyword evidence="3" id="KW-1185">Reference proteome</keyword>
<evidence type="ECO:0000313" key="2">
    <source>
        <dbReference type="EMBL" id="GAA1796956.1"/>
    </source>
</evidence>
<protein>
    <submittedName>
        <fullName evidence="2">Uncharacterized protein</fullName>
    </submittedName>
</protein>
<reference evidence="3" key="1">
    <citation type="journal article" date="2019" name="Int. J. Syst. Evol. Microbiol.">
        <title>The Global Catalogue of Microorganisms (GCM) 10K type strain sequencing project: providing services to taxonomists for standard genome sequencing and annotation.</title>
        <authorList>
            <consortium name="The Broad Institute Genomics Platform"/>
            <consortium name="The Broad Institute Genome Sequencing Center for Infectious Disease"/>
            <person name="Wu L."/>
            <person name="Ma J."/>
        </authorList>
    </citation>
    <scope>NUCLEOTIDE SEQUENCE [LARGE SCALE GENOMIC DNA]</scope>
    <source>
        <strain evidence="3">JCM 13250</strain>
    </source>
</reference>
<feature type="signal peptide" evidence="1">
    <location>
        <begin position="1"/>
        <end position="19"/>
    </location>
</feature>
<sequence>MCVTAAVVVGGLASGPATAQAGLGKATSGPVTAVAEPTWARLRTPVVLVRSGGFAGAYDRIVISRSGAWTHRDLRSGLTRTGQLDRWDILRLGRLLDRARGTRPDPPRPACADGFRFSLVGGGVRVSYEECGQDTGPVGEAVHFILRAVAR</sequence>
<dbReference type="Proteomes" id="UP001500218">
    <property type="component" value="Unassembled WGS sequence"/>
</dbReference>
<gene>
    <name evidence="2" type="ORF">GCM10009682_18270</name>
</gene>
<feature type="chain" id="PRO_5046020761" evidence="1">
    <location>
        <begin position="20"/>
        <end position="151"/>
    </location>
</feature>
<organism evidence="2 3">
    <name type="scientific">Luedemannella flava</name>
    <dbReference type="NCBI Taxonomy" id="349316"/>
    <lineage>
        <taxon>Bacteria</taxon>
        <taxon>Bacillati</taxon>
        <taxon>Actinomycetota</taxon>
        <taxon>Actinomycetes</taxon>
        <taxon>Micromonosporales</taxon>
        <taxon>Micromonosporaceae</taxon>
        <taxon>Luedemannella</taxon>
    </lineage>
</organism>
<name>A0ABP4XZD8_9ACTN</name>
<accession>A0ABP4XZD8</accession>
<evidence type="ECO:0000256" key="1">
    <source>
        <dbReference type="SAM" id="SignalP"/>
    </source>
</evidence>
<evidence type="ECO:0000313" key="3">
    <source>
        <dbReference type="Proteomes" id="UP001500218"/>
    </source>
</evidence>
<proteinExistence type="predicted"/>